<feature type="region of interest" description="Disordered" evidence="1">
    <location>
        <begin position="34"/>
        <end position="80"/>
    </location>
</feature>
<name>A0A392UHH6_9FABA</name>
<feature type="non-terminal residue" evidence="2">
    <location>
        <position position="1"/>
    </location>
</feature>
<sequence length="80" mass="9392">FNKVPEVDGEKPYKPIRAMNLRYFESYEDSPIVAQQGAGRARTNAVHEEPQEEEDEDMEEIDRYESGEHPNQQQPQEMPR</sequence>
<feature type="non-terminal residue" evidence="2">
    <location>
        <position position="80"/>
    </location>
</feature>
<evidence type="ECO:0000313" key="3">
    <source>
        <dbReference type="Proteomes" id="UP000265520"/>
    </source>
</evidence>
<protein>
    <submittedName>
        <fullName evidence="2">Uncharacterized protein</fullName>
    </submittedName>
</protein>
<evidence type="ECO:0000313" key="2">
    <source>
        <dbReference type="EMBL" id="MCI71910.1"/>
    </source>
</evidence>
<feature type="compositionally biased region" description="Polar residues" evidence="1">
    <location>
        <begin position="69"/>
        <end position="80"/>
    </location>
</feature>
<comment type="caution">
    <text evidence="2">The sequence shown here is derived from an EMBL/GenBank/DDBJ whole genome shotgun (WGS) entry which is preliminary data.</text>
</comment>
<dbReference type="Proteomes" id="UP000265520">
    <property type="component" value="Unassembled WGS sequence"/>
</dbReference>
<keyword evidence="3" id="KW-1185">Reference proteome</keyword>
<proteinExistence type="predicted"/>
<evidence type="ECO:0000256" key="1">
    <source>
        <dbReference type="SAM" id="MobiDB-lite"/>
    </source>
</evidence>
<organism evidence="2 3">
    <name type="scientific">Trifolium medium</name>
    <dbReference type="NCBI Taxonomy" id="97028"/>
    <lineage>
        <taxon>Eukaryota</taxon>
        <taxon>Viridiplantae</taxon>
        <taxon>Streptophyta</taxon>
        <taxon>Embryophyta</taxon>
        <taxon>Tracheophyta</taxon>
        <taxon>Spermatophyta</taxon>
        <taxon>Magnoliopsida</taxon>
        <taxon>eudicotyledons</taxon>
        <taxon>Gunneridae</taxon>
        <taxon>Pentapetalae</taxon>
        <taxon>rosids</taxon>
        <taxon>fabids</taxon>
        <taxon>Fabales</taxon>
        <taxon>Fabaceae</taxon>
        <taxon>Papilionoideae</taxon>
        <taxon>50 kb inversion clade</taxon>
        <taxon>NPAAA clade</taxon>
        <taxon>Hologalegina</taxon>
        <taxon>IRL clade</taxon>
        <taxon>Trifolieae</taxon>
        <taxon>Trifolium</taxon>
    </lineage>
</organism>
<feature type="compositionally biased region" description="Acidic residues" evidence="1">
    <location>
        <begin position="50"/>
        <end position="60"/>
    </location>
</feature>
<dbReference type="AlphaFoldDB" id="A0A392UHH6"/>
<dbReference type="EMBL" id="LXQA010806584">
    <property type="protein sequence ID" value="MCI71910.1"/>
    <property type="molecule type" value="Genomic_DNA"/>
</dbReference>
<accession>A0A392UHH6</accession>
<reference evidence="2 3" key="1">
    <citation type="journal article" date="2018" name="Front. Plant Sci.">
        <title>Red Clover (Trifolium pratense) and Zigzag Clover (T. medium) - A Picture of Genomic Similarities and Differences.</title>
        <authorList>
            <person name="Dluhosova J."/>
            <person name="Istvanek J."/>
            <person name="Nedelnik J."/>
            <person name="Repkova J."/>
        </authorList>
    </citation>
    <scope>NUCLEOTIDE SEQUENCE [LARGE SCALE GENOMIC DNA]</scope>
    <source>
        <strain evidence="3">cv. 10/8</strain>
        <tissue evidence="2">Leaf</tissue>
    </source>
</reference>